<reference evidence="9" key="1">
    <citation type="journal article" date="2020" name="mSystems">
        <title>Genome- and Community-Level Interaction Insights into Carbon Utilization and Element Cycling Functions of Hydrothermarchaeota in Hydrothermal Sediment.</title>
        <authorList>
            <person name="Zhou Z."/>
            <person name="Liu Y."/>
            <person name="Xu W."/>
            <person name="Pan J."/>
            <person name="Luo Z.H."/>
            <person name="Li M."/>
        </authorList>
    </citation>
    <scope>NUCLEOTIDE SEQUENCE [LARGE SCALE GENOMIC DNA]</scope>
    <source>
        <strain evidence="9">SpSt-769</strain>
    </source>
</reference>
<dbReference type="PANTHER" id="PTHR32309">
    <property type="entry name" value="TYROSINE-PROTEIN KINASE"/>
    <property type="match status" value="1"/>
</dbReference>
<evidence type="ECO:0000313" key="9">
    <source>
        <dbReference type="EMBL" id="HGH60395.1"/>
    </source>
</evidence>
<name>A0A7C4EWH8_9BACT</name>
<dbReference type="Pfam" id="PF02706">
    <property type="entry name" value="Wzz"/>
    <property type="match status" value="1"/>
</dbReference>
<dbReference type="AlphaFoldDB" id="A0A7C4EWH8"/>
<feature type="transmembrane region" description="Helical" evidence="7">
    <location>
        <begin position="437"/>
        <end position="460"/>
    </location>
</feature>
<keyword evidence="2" id="KW-1003">Cell membrane</keyword>
<feature type="transmembrane region" description="Helical" evidence="7">
    <location>
        <begin position="20"/>
        <end position="41"/>
    </location>
</feature>
<dbReference type="EMBL" id="DTGT01000118">
    <property type="protein sequence ID" value="HGH60395.1"/>
    <property type="molecule type" value="Genomic_DNA"/>
</dbReference>
<comment type="caution">
    <text evidence="9">The sequence shown here is derived from an EMBL/GenBank/DDBJ whole genome shotgun (WGS) entry which is preliminary data.</text>
</comment>
<dbReference type="PANTHER" id="PTHR32309:SF13">
    <property type="entry name" value="FERRIC ENTEROBACTIN TRANSPORT PROTEIN FEPE"/>
    <property type="match status" value="1"/>
</dbReference>
<feature type="domain" description="Polysaccharide chain length determinant N-terminal" evidence="8">
    <location>
        <begin position="7"/>
        <end position="103"/>
    </location>
</feature>
<dbReference type="InterPro" id="IPR003856">
    <property type="entry name" value="LPS_length_determ_N"/>
</dbReference>
<organism evidence="9">
    <name type="scientific">Desulfomonile tiedjei</name>
    <dbReference type="NCBI Taxonomy" id="2358"/>
    <lineage>
        <taxon>Bacteria</taxon>
        <taxon>Pseudomonadati</taxon>
        <taxon>Thermodesulfobacteriota</taxon>
        <taxon>Desulfomonilia</taxon>
        <taxon>Desulfomonilales</taxon>
        <taxon>Desulfomonilaceae</taxon>
        <taxon>Desulfomonile</taxon>
    </lineage>
</organism>
<accession>A0A7C4EWH8</accession>
<comment type="subcellular location">
    <subcellularLocation>
        <location evidence="1">Cell membrane</location>
        <topology evidence="1">Multi-pass membrane protein</topology>
    </subcellularLocation>
</comment>
<evidence type="ECO:0000256" key="5">
    <source>
        <dbReference type="ARBA" id="ARBA00023136"/>
    </source>
</evidence>
<evidence type="ECO:0000256" key="4">
    <source>
        <dbReference type="ARBA" id="ARBA00022989"/>
    </source>
</evidence>
<keyword evidence="3 7" id="KW-0812">Transmembrane</keyword>
<dbReference type="GO" id="GO:0005886">
    <property type="term" value="C:plasma membrane"/>
    <property type="evidence" value="ECO:0007669"/>
    <property type="project" value="UniProtKB-SubCell"/>
</dbReference>
<evidence type="ECO:0000256" key="1">
    <source>
        <dbReference type="ARBA" id="ARBA00004651"/>
    </source>
</evidence>
<evidence type="ECO:0000256" key="6">
    <source>
        <dbReference type="SAM" id="Coils"/>
    </source>
</evidence>
<evidence type="ECO:0000256" key="2">
    <source>
        <dbReference type="ARBA" id="ARBA00022475"/>
    </source>
</evidence>
<keyword evidence="4 7" id="KW-1133">Transmembrane helix</keyword>
<evidence type="ECO:0000256" key="3">
    <source>
        <dbReference type="ARBA" id="ARBA00022692"/>
    </source>
</evidence>
<keyword evidence="6" id="KW-0175">Coiled coil</keyword>
<dbReference type="InterPro" id="IPR050445">
    <property type="entry name" value="Bact_polysacc_biosynth/exp"/>
</dbReference>
<keyword evidence="5 7" id="KW-0472">Membrane</keyword>
<evidence type="ECO:0000256" key="7">
    <source>
        <dbReference type="SAM" id="Phobius"/>
    </source>
</evidence>
<sequence>MNGEHDFTVRDLLNIIYRRIWILKVVVILFPLSVLIACLLMTPSYESAGKIVVTAKKDTTSLLTGVPGTGPSQIVNLNVDEMDLNTEMEILRSLDLWTETVKALGPELLRGTSPGLLNRLNQGIGSLLGEAPTMPGQTPSEQADQNDRLRSIAKSLLANFNAVPTPKSKVIDVSLRYPDALMVQKILTTLLDKYIPYHLKVYSLPQAELFFAEQVKEAKENYDRASQELTEFRKRWNLSLPERQKQELIAMIKSVDDALLDVNSNISQYEQMMSIMQAGGMASGQLSPSMQRGGENTVINVMAVQLLQAEQKQLQVGEIFTAESRDYRAASEQTRDLTAKFRDLLSGELAILRTKKTTLENNKNALLEEMRLLVAKTEDARVLQLQETIAKEQYLQMVSRAQAARMDNVENRQKLVDVKVLARPFIPTSPVFPKTGLFFLAALIFSVPLALGIIFTAHFFDYTFDSPGALEKATGFRVLATIGKLKRGKPLKQGEE</sequence>
<feature type="coiled-coil region" evidence="6">
    <location>
        <begin position="349"/>
        <end position="376"/>
    </location>
</feature>
<gene>
    <name evidence="9" type="ORF">ENV54_03745</name>
</gene>
<proteinExistence type="predicted"/>
<protein>
    <recommendedName>
        <fullName evidence="8">Polysaccharide chain length determinant N-terminal domain-containing protein</fullName>
    </recommendedName>
</protein>
<evidence type="ECO:0000259" key="8">
    <source>
        <dbReference type="Pfam" id="PF02706"/>
    </source>
</evidence>
<dbReference type="GO" id="GO:0004713">
    <property type="term" value="F:protein tyrosine kinase activity"/>
    <property type="evidence" value="ECO:0007669"/>
    <property type="project" value="TreeGrafter"/>
</dbReference>